<feature type="binding site" evidence="8">
    <location>
        <begin position="30"/>
        <end position="37"/>
    </location>
    <ligand>
        <name>ATP</name>
        <dbReference type="ChEBI" id="CHEBI:30616"/>
    </ligand>
</feature>
<comment type="pathway">
    <text evidence="1 8">Cofactor biosynthesis; (R)-pantothenate biosynthesis; (R)-pantothenate from (R)-pantoate and beta-alanine: step 1/1.</text>
</comment>
<evidence type="ECO:0000313" key="9">
    <source>
        <dbReference type="EMBL" id="EHO72795.1"/>
    </source>
</evidence>
<dbReference type="CDD" id="cd00560">
    <property type="entry name" value="PanC"/>
    <property type="match status" value="1"/>
</dbReference>
<feature type="binding site" evidence="8">
    <location>
        <position position="61"/>
    </location>
    <ligand>
        <name>(R)-pantoate</name>
        <dbReference type="ChEBI" id="CHEBI:15980"/>
    </ligand>
</feature>
<dbReference type="RefSeq" id="WP_006951600.1">
    <property type="nucleotide sequence ID" value="NZ_JH594521.1"/>
</dbReference>
<dbReference type="FunFam" id="3.40.50.620:FF:000013">
    <property type="entry name" value="Pantothenate synthetase"/>
    <property type="match status" value="1"/>
</dbReference>
<comment type="similarity">
    <text evidence="2 8">Belongs to the pantothenate synthetase family.</text>
</comment>
<dbReference type="SUPFAM" id="SSF52374">
    <property type="entry name" value="Nucleotidylyl transferase"/>
    <property type="match status" value="1"/>
</dbReference>
<evidence type="ECO:0000256" key="8">
    <source>
        <dbReference type="HAMAP-Rule" id="MF_00158"/>
    </source>
</evidence>
<reference evidence="9 10" key="1">
    <citation type="submission" date="2011-12" db="EMBL/GenBank/DDBJ databases">
        <title>The Genome Sequence of Prevotella micans F0438.</title>
        <authorList>
            <consortium name="The Broad Institute Genome Sequencing Platform"/>
            <person name="Earl A."/>
            <person name="Ward D."/>
            <person name="Feldgarden M."/>
            <person name="Gevers D."/>
            <person name="Izard J."/>
            <person name="Baranova O.V."/>
            <person name="Blanton J.M."/>
            <person name="Wade W.G."/>
            <person name="Dewhirst F.E."/>
            <person name="Young S.K."/>
            <person name="Zeng Q."/>
            <person name="Gargeya S."/>
            <person name="Fitzgerald M."/>
            <person name="Haas B."/>
            <person name="Abouelleil A."/>
            <person name="Alvarado L."/>
            <person name="Arachchi H.M."/>
            <person name="Berlin A."/>
            <person name="Chapman S.B."/>
            <person name="Gearin G."/>
            <person name="Goldberg J."/>
            <person name="Griggs A."/>
            <person name="Gujja S."/>
            <person name="Hansen M."/>
            <person name="Heiman D."/>
            <person name="Howarth C."/>
            <person name="Larimer J."/>
            <person name="Lui A."/>
            <person name="MacDonald P.J.P."/>
            <person name="McCowen C."/>
            <person name="Montmayeur A."/>
            <person name="Murphy C."/>
            <person name="Neiman D."/>
            <person name="Pearson M."/>
            <person name="Priest M."/>
            <person name="Roberts A."/>
            <person name="Saif S."/>
            <person name="Shea T."/>
            <person name="Sisk P."/>
            <person name="Stolte C."/>
            <person name="Sykes S."/>
            <person name="Wortman J."/>
            <person name="Nusbaum C."/>
            <person name="Birren B."/>
        </authorList>
    </citation>
    <scope>NUCLEOTIDE SEQUENCE [LARGE SCALE GENOMIC DNA]</scope>
    <source>
        <strain evidence="9 10">F0438</strain>
    </source>
</reference>
<dbReference type="PANTHER" id="PTHR21299:SF1">
    <property type="entry name" value="PANTOATE--BETA-ALANINE LIGASE"/>
    <property type="match status" value="1"/>
</dbReference>
<feature type="binding site" evidence="8">
    <location>
        <begin position="184"/>
        <end position="187"/>
    </location>
    <ligand>
        <name>ATP</name>
        <dbReference type="ChEBI" id="CHEBI:30616"/>
    </ligand>
</feature>
<dbReference type="STRING" id="883158.HMPREF9140_00555"/>
<feature type="active site" description="Proton donor" evidence="8">
    <location>
        <position position="37"/>
    </location>
</feature>
<keyword evidence="10" id="KW-1185">Reference proteome</keyword>
<evidence type="ECO:0000256" key="1">
    <source>
        <dbReference type="ARBA" id="ARBA00004990"/>
    </source>
</evidence>
<dbReference type="GO" id="GO:0004592">
    <property type="term" value="F:pantoate-beta-alanine ligase activity"/>
    <property type="evidence" value="ECO:0007669"/>
    <property type="project" value="UniProtKB-UniRule"/>
</dbReference>
<dbReference type="PATRIC" id="fig|883158.3.peg.567"/>
<dbReference type="Pfam" id="PF02569">
    <property type="entry name" value="Pantoate_ligase"/>
    <property type="match status" value="1"/>
</dbReference>
<dbReference type="HAMAP" id="MF_00158">
    <property type="entry name" value="PanC"/>
    <property type="match status" value="1"/>
</dbReference>
<evidence type="ECO:0000256" key="4">
    <source>
        <dbReference type="ARBA" id="ARBA00022655"/>
    </source>
</evidence>
<dbReference type="NCBIfam" id="TIGR00018">
    <property type="entry name" value="panC"/>
    <property type="match status" value="1"/>
</dbReference>
<evidence type="ECO:0000256" key="5">
    <source>
        <dbReference type="ARBA" id="ARBA00022741"/>
    </source>
</evidence>
<feature type="binding site" evidence="8">
    <location>
        <position position="176"/>
    </location>
    <ligand>
        <name>ATP</name>
        <dbReference type="ChEBI" id="CHEBI:30616"/>
    </ligand>
</feature>
<dbReference type="InterPro" id="IPR003721">
    <property type="entry name" value="Pantoate_ligase"/>
</dbReference>
<dbReference type="InterPro" id="IPR014729">
    <property type="entry name" value="Rossmann-like_a/b/a_fold"/>
</dbReference>
<proteinExistence type="inferred from homology"/>
<dbReference type="Gene3D" id="3.40.50.620">
    <property type="entry name" value="HUPs"/>
    <property type="match status" value="1"/>
</dbReference>
<organism evidence="9 10">
    <name type="scientific">Prevotella micans F0438</name>
    <dbReference type="NCBI Taxonomy" id="883158"/>
    <lineage>
        <taxon>Bacteria</taxon>
        <taxon>Pseudomonadati</taxon>
        <taxon>Bacteroidota</taxon>
        <taxon>Bacteroidia</taxon>
        <taxon>Bacteroidales</taxon>
        <taxon>Prevotellaceae</taxon>
        <taxon>Prevotella</taxon>
    </lineage>
</organism>
<evidence type="ECO:0000256" key="6">
    <source>
        <dbReference type="ARBA" id="ARBA00022840"/>
    </source>
</evidence>
<keyword evidence="5 8" id="KW-0547">Nucleotide-binding</keyword>
<sequence length="283" mass="32398">MKIFESISDLQNELFIIRKERKTVGLVPTMGALHEGHASLVQRSTKENDVTVVSIFLNPTQFNDKDDLKRYPRTMDDDCKLLKECKVDYVFAPSEKEIYPMPDTRRFEFPPQSTVMEGAKRPGHFNGVCQIVSRLFYIIKPDKAYFGEKDWQQIAVIKRLVPYIGSTTQIVECPIIRDADGLAKSSRNTLLSADERLITPKIYQVLSESLAYAQDHTVEEVRNYVESGINSEEMLNVEYFEIVDGNTLLPVDSWNDSPYIVGCITVYCGRTPIRLIDHIKYKG</sequence>
<dbReference type="Gene3D" id="3.30.1300.10">
    <property type="entry name" value="Pantoate-beta-alanine ligase, C-terminal domain"/>
    <property type="match status" value="1"/>
</dbReference>
<evidence type="ECO:0000256" key="7">
    <source>
        <dbReference type="ARBA" id="ARBA00048258"/>
    </source>
</evidence>
<evidence type="ECO:0000256" key="2">
    <source>
        <dbReference type="ARBA" id="ARBA00009256"/>
    </source>
</evidence>
<dbReference type="UniPathway" id="UPA00028">
    <property type="reaction ID" value="UER00005"/>
</dbReference>
<comment type="function">
    <text evidence="8">Catalyzes the condensation of pantoate with beta-alanine in an ATP-dependent reaction via a pantoyl-adenylate intermediate.</text>
</comment>
<comment type="caution">
    <text evidence="9">The sequence shown here is derived from an EMBL/GenBank/DDBJ whole genome shotgun (WGS) entry which is preliminary data.</text>
</comment>
<comment type="subcellular location">
    <subcellularLocation>
        <location evidence="8">Cytoplasm</location>
    </subcellularLocation>
</comment>
<feature type="binding site" evidence="8">
    <location>
        <position position="153"/>
    </location>
    <ligand>
        <name>(R)-pantoate</name>
        <dbReference type="ChEBI" id="CHEBI:15980"/>
    </ligand>
</feature>
<comment type="miscellaneous">
    <text evidence="8">The reaction proceeds by a bi uni uni bi ping pong mechanism.</text>
</comment>
<dbReference type="InterPro" id="IPR042176">
    <property type="entry name" value="Pantoate_ligase_C"/>
</dbReference>
<dbReference type="Proteomes" id="UP000016023">
    <property type="component" value="Unassembled WGS sequence"/>
</dbReference>
<dbReference type="HOGENOM" id="CLU_047148_0_0_10"/>
<dbReference type="PANTHER" id="PTHR21299">
    <property type="entry name" value="CYTIDYLATE KINASE/PANTOATE-BETA-ALANINE LIGASE"/>
    <property type="match status" value="1"/>
</dbReference>
<dbReference type="EMBL" id="AGWK01000018">
    <property type="protein sequence ID" value="EHO72795.1"/>
    <property type="molecule type" value="Genomic_DNA"/>
</dbReference>
<keyword evidence="8" id="KW-0963">Cytoplasm</keyword>
<feature type="binding site" evidence="8">
    <location>
        <position position="61"/>
    </location>
    <ligand>
        <name>beta-alanine</name>
        <dbReference type="ChEBI" id="CHEBI:57966"/>
    </ligand>
</feature>
<dbReference type="GO" id="GO:0015940">
    <property type="term" value="P:pantothenate biosynthetic process"/>
    <property type="evidence" value="ECO:0007669"/>
    <property type="project" value="UniProtKB-UniRule"/>
</dbReference>
<dbReference type="GO" id="GO:0005524">
    <property type="term" value="F:ATP binding"/>
    <property type="evidence" value="ECO:0007669"/>
    <property type="project" value="UniProtKB-KW"/>
</dbReference>
<keyword evidence="6 8" id="KW-0067">ATP-binding</keyword>
<protein>
    <recommendedName>
        <fullName evidence="8">Pantothenate synthetase</fullName>
        <shortName evidence="8">PS</shortName>
        <ecNumber evidence="8">6.3.2.1</ecNumber>
    </recommendedName>
    <alternativeName>
        <fullName evidence="8">Pantoate--beta-alanine ligase</fullName>
    </alternativeName>
    <alternativeName>
        <fullName evidence="8">Pantoate-activating enzyme</fullName>
    </alternativeName>
</protein>
<keyword evidence="4 8" id="KW-0566">Pantothenate biosynthesis</keyword>
<keyword evidence="3 8" id="KW-0436">Ligase</keyword>
<dbReference type="AlphaFoldDB" id="H1Q0W7"/>
<feature type="binding site" evidence="8">
    <location>
        <begin position="147"/>
        <end position="150"/>
    </location>
    <ligand>
        <name>ATP</name>
        <dbReference type="ChEBI" id="CHEBI:30616"/>
    </ligand>
</feature>
<evidence type="ECO:0000313" key="10">
    <source>
        <dbReference type="Proteomes" id="UP000016023"/>
    </source>
</evidence>
<evidence type="ECO:0000256" key="3">
    <source>
        <dbReference type="ARBA" id="ARBA00022598"/>
    </source>
</evidence>
<comment type="subunit">
    <text evidence="8">Homodimer.</text>
</comment>
<accession>H1Q0W7</accession>
<dbReference type="GO" id="GO:0005829">
    <property type="term" value="C:cytosol"/>
    <property type="evidence" value="ECO:0007669"/>
    <property type="project" value="TreeGrafter"/>
</dbReference>
<name>H1Q0W7_9BACT</name>
<dbReference type="EC" id="6.3.2.1" evidence="8"/>
<gene>
    <name evidence="8" type="primary">panC</name>
    <name evidence="9" type="ORF">HMPREF9140_00555</name>
</gene>
<dbReference type="eggNOG" id="COG0414">
    <property type="taxonomic scope" value="Bacteria"/>
</dbReference>
<comment type="catalytic activity">
    <reaction evidence="7 8">
        <text>(R)-pantoate + beta-alanine + ATP = (R)-pantothenate + AMP + diphosphate + H(+)</text>
        <dbReference type="Rhea" id="RHEA:10912"/>
        <dbReference type="ChEBI" id="CHEBI:15378"/>
        <dbReference type="ChEBI" id="CHEBI:15980"/>
        <dbReference type="ChEBI" id="CHEBI:29032"/>
        <dbReference type="ChEBI" id="CHEBI:30616"/>
        <dbReference type="ChEBI" id="CHEBI:33019"/>
        <dbReference type="ChEBI" id="CHEBI:57966"/>
        <dbReference type="ChEBI" id="CHEBI:456215"/>
        <dbReference type="EC" id="6.3.2.1"/>
    </reaction>
</comment>